<dbReference type="AlphaFoldDB" id="A0A1Q3D038"/>
<dbReference type="CDD" id="cd04051">
    <property type="entry name" value="C2_SRC2_like"/>
    <property type="match status" value="1"/>
</dbReference>
<dbReference type="Pfam" id="PF00168">
    <property type="entry name" value="C2"/>
    <property type="match status" value="1"/>
</dbReference>
<dbReference type="Proteomes" id="UP000187406">
    <property type="component" value="Unassembled WGS sequence"/>
</dbReference>
<dbReference type="Gene3D" id="2.60.40.150">
    <property type="entry name" value="C2 domain"/>
    <property type="match status" value="1"/>
</dbReference>
<dbReference type="PROSITE" id="PS50004">
    <property type="entry name" value="C2"/>
    <property type="match status" value="1"/>
</dbReference>
<dbReference type="InterPro" id="IPR035892">
    <property type="entry name" value="C2_domain_sf"/>
</dbReference>
<dbReference type="SUPFAM" id="SSF49562">
    <property type="entry name" value="C2 domain (Calcium/lipid-binding domain, CaLB)"/>
    <property type="match status" value="1"/>
</dbReference>
<dbReference type="SMART" id="SM00239">
    <property type="entry name" value="C2"/>
    <property type="match status" value="1"/>
</dbReference>
<evidence type="ECO:0000313" key="2">
    <source>
        <dbReference type="EMBL" id="GAV85839.1"/>
    </source>
</evidence>
<sequence>MEQRTIEIDLISAADLKNVNLISKMDVYTVVYLSGDPSSKQKAKTTVDREGGNNPTWNFPMKFTIDESLAQQNCLTLVFKLKCERSLGDKDVGEVNVPVKELLDPIPMQTQFVSYQVRKPSGRPKGVLNFSFKVGDKVVVNLDKGVGAAYPAPVVGPSTVQYGGPSGPYPPPPVAAGYGYSTPPPAYEYAPPPPVMAGYEYQPPPPGYEYPPPQPAYGYPQQAPMGYPAQGGYGYGYPPVQQPARKNKVGGLGLGAGLLGGVLGGLLIGDLVSDIGGFDDGGGFF</sequence>
<organism evidence="2 3">
    <name type="scientific">Cephalotus follicularis</name>
    <name type="common">Albany pitcher plant</name>
    <dbReference type="NCBI Taxonomy" id="3775"/>
    <lineage>
        <taxon>Eukaryota</taxon>
        <taxon>Viridiplantae</taxon>
        <taxon>Streptophyta</taxon>
        <taxon>Embryophyta</taxon>
        <taxon>Tracheophyta</taxon>
        <taxon>Spermatophyta</taxon>
        <taxon>Magnoliopsida</taxon>
        <taxon>eudicotyledons</taxon>
        <taxon>Gunneridae</taxon>
        <taxon>Pentapetalae</taxon>
        <taxon>rosids</taxon>
        <taxon>fabids</taxon>
        <taxon>Oxalidales</taxon>
        <taxon>Cephalotaceae</taxon>
        <taxon>Cephalotus</taxon>
    </lineage>
</organism>
<dbReference type="GO" id="GO:0006952">
    <property type="term" value="P:defense response"/>
    <property type="evidence" value="ECO:0007669"/>
    <property type="project" value="InterPro"/>
</dbReference>
<dbReference type="EMBL" id="BDDD01003707">
    <property type="protein sequence ID" value="GAV85839.1"/>
    <property type="molecule type" value="Genomic_DNA"/>
</dbReference>
<reference evidence="3" key="1">
    <citation type="submission" date="2016-04" db="EMBL/GenBank/DDBJ databases">
        <title>Cephalotus genome sequencing.</title>
        <authorList>
            <person name="Fukushima K."/>
            <person name="Hasebe M."/>
            <person name="Fang X."/>
        </authorList>
    </citation>
    <scope>NUCLEOTIDE SEQUENCE [LARGE SCALE GENOMIC DNA]</scope>
    <source>
        <strain evidence="3">cv. St1</strain>
    </source>
</reference>
<name>A0A1Q3D038_CEPFO</name>
<feature type="domain" description="C2" evidence="1">
    <location>
        <begin position="1"/>
        <end position="113"/>
    </location>
</feature>
<evidence type="ECO:0000259" key="1">
    <source>
        <dbReference type="PROSITE" id="PS50004"/>
    </source>
</evidence>
<dbReference type="InterPro" id="IPR044750">
    <property type="entry name" value="C2_SRC2/BAP"/>
</dbReference>
<dbReference type="PANTHER" id="PTHR32246:SF173">
    <property type="entry name" value="C2 DOMAIN-CONTAINING PROTEIN"/>
    <property type="match status" value="1"/>
</dbReference>
<dbReference type="OrthoDB" id="270970at2759"/>
<evidence type="ECO:0000313" key="3">
    <source>
        <dbReference type="Proteomes" id="UP000187406"/>
    </source>
</evidence>
<dbReference type="InParanoid" id="A0A1Q3D038"/>
<keyword evidence="3" id="KW-1185">Reference proteome</keyword>
<dbReference type="InterPro" id="IPR000008">
    <property type="entry name" value="C2_dom"/>
</dbReference>
<gene>
    <name evidence="2" type="ORF">CFOL_v3_29273</name>
</gene>
<dbReference type="PANTHER" id="PTHR32246">
    <property type="entry name" value="INGRESSION PROTEIN FIC1"/>
    <property type="match status" value="1"/>
</dbReference>
<comment type="caution">
    <text evidence="2">The sequence shown here is derived from an EMBL/GenBank/DDBJ whole genome shotgun (WGS) entry which is preliminary data.</text>
</comment>
<proteinExistence type="predicted"/>
<accession>A0A1Q3D038</accession>
<protein>
    <submittedName>
        <fullName evidence="2">C2 domain-containing protein</fullName>
    </submittedName>
</protein>